<comment type="caution">
    <text evidence="2">The sequence shown here is derived from an EMBL/GenBank/DDBJ whole genome shotgun (WGS) entry which is preliminary data.</text>
</comment>
<evidence type="ECO:0000313" key="3">
    <source>
        <dbReference type="Proteomes" id="UP001221142"/>
    </source>
</evidence>
<evidence type="ECO:0000259" key="1">
    <source>
        <dbReference type="Pfam" id="PF18317"/>
    </source>
</evidence>
<dbReference type="Pfam" id="PF18317">
    <property type="entry name" value="SDH_C"/>
    <property type="match status" value="1"/>
</dbReference>
<gene>
    <name evidence="2" type="ORF">FB45DRAFT_893885</name>
</gene>
<name>A0AAD7FZG1_9AGAR</name>
<dbReference type="Gene3D" id="3.40.50.720">
    <property type="entry name" value="NAD(P)-binding Rossmann-like Domain"/>
    <property type="match status" value="1"/>
</dbReference>
<dbReference type="AlphaFoldDB" id="A0AAD7FZG1"/>
<evidence type="ECO:0000313" key="2">
    <source>
        <dbReference type="EMBL" id="KAJ7647601.1"/>
    </source>
</evidence>
<dbReference type="Proteomes" id="UP001221142">
    <property type="component" value="Unassembled WGS sequence"/>
</dbReference>
<feature type="domain" description="SDH C-terminal" evidence="1">
    <location>
        <begin position="70"/>
        <end position="100"/>
    </location>
</feature>
<dbReference type="SUPFAM" id="SSF51735">
    <property type="entry name" value="NAD(P)-binding Rossmann-fold domains"/>
    <property type="match status" value="1"/>
</dbReference>
<dbReference type="InterPro" id="IPR036291">
    <property type="entry name" value="NAD(P)-bd_dom_sf"/>
</dbReference>
<proteinExistence type="predicted"/>
<sequence>MIVSTIPATSAAGADLTNGNELIDIGLHADHLSAVGGVAIELAYERRMTSLLALTQEKRDAGIPWAGVEGIELLLEQGYEQCRIWTGRRAPKAQVRQKVLEVYHRSWGRDLR</sequence>
<organism evidence="2 3">
    <name type="scientific">Roridomyces roridus</name>
    <dbReference type="NCBI Taxonomy" id="1738132"/>
    <lineage>
        <taxon>Eukaryota</taxon>
        <taxon>Fungi</taxon>
        <taxon>Dikarya</taxon>
        <taxon>Basidiomycota</taxon>
        <taxon>Agaricomycotina</taxon>
        <taxon>Agaricomycetes</taxon>
        <taxon>Agaricomycetidae</taxon>
        <taxon>Agaricales</taxon>
        <taxon>Marasmiineae</taxon>
        <taxon>Mycenaceae</taxon>
        <taxon>Roridomyces</taxon>
    </lineage>
</organism>
<dbReference type="InterPro" id="IPR041121">
    <property type="entry name" value="SDH_C"/>
</dbReference>
<keyword evidence="3" id="KW-1185">Reference proteome</keyword>
<dbReference type="EMBL" id="JARKIF010000002">
    <property type="protein sequence ID" value="KAJ7647601.1"/>
    <property type="molecule type" value="Genomic_DNA"/>
</dbReference>
<reference evidence="2" key="1">
    <citation type="submission" date="2023-03" db="EMBL/GenBank/DDBJ databases">
        <title>Massive genome expansion in bonnet fungi (Mycena s.s.) driven by repeated elements and novel gene families across ecological guilds.</title>
        <authorList>
            <consortium name="Lawrence Berkeley National Laboratory"/>
            <person name="Harder C.B."/>
            <person name="Miyauchi S."/>
            <person name="Viragh M."/>
            <person name="Kuo A."/>
            <person name="Thoen E."/>
            <person name="Andreopoulos B."/>
            <person name="Lu D."/>
            <person name="Skrede I."/>
            <person name="Drula E."/>
            <person name="Henrissat B."/>
            <person name="Morin E."/>
            <person name="Kohler A."/>
            <person name="Barry K."/>
            <person name="LaButti K."/>
            <person name="Morin E."/>
            <person name="Salamov A."/>
            <person name="Lipzen A."/>
            <person name="Mereny Z."/>
            <person name="Hegedus B."/>
            <person name="Baldrian P."/>
            <person name="Stursova M."/>
            <person name="Weitz H."/>
            <person name="Taylor A."/>
            <person name="Grigoriev I.V."/>
            <person name="Nagy L.G."/>
            <person name="Martin F."/>
            <person name="Kauserud H."/>
        </authorList>
    </citation>
    <scope>NUCLEOTIDE SEQUENCE</scope>
    <source>
        <strain evidence="2">9284</strain>
    </source>
</reference>
<protein>
    <recommendedName>
        <fullName evidence="1">SDH C-terminal domain-containing protein</fullName>
    </recommendedName>
</protein>
<accession>A0AAD7FZG1</accession>